<dbReference type="Pfam" id="PF00126">
    <property type="entry name" value="HTH_1"/>
    <property type="match status" value="1"/>
</dbReference>
<dbReference type="InterPro" id="IPR036388">
    <property type="entry name" value="WH-like_DNA-bd_sf"/>
</dbReference>
<gene>
    <name evidence="6" type="ORF">JAJ28_002540</name>
</gene>
<dbReference type="SUPFAM" id="SSF53850">
    <property type="entry name" value="Periplasmic binding protein-like II"/>
    <property type="match status" value="1"/>
</dbReference>
<dbReference type="PRINTS" id="PR00039">
    <property type="entry name" value="HTHLYSR"/>
</dbReference>
<dbReference type="EMBL" id="DACTUL010000019">
    <property type="protein sequence ID" value="HAT6344798.1"/>
    <property type="molecule type" value="Genomic_DNA"/>
</dbReference>
<dbReference type="FunFam" id="1.10.10.10:FF:000001">
    <property type="entry name" value="LysR family transcriptional regulator"/>
    <property type="match status" value="1"/>
</dbReference>
<dbReference type="Gene3D" id="3.40.190.290">
    <property type="match status" value="1"/>
</dbReference>
<evidence type="ECO:0000256" key="3">
    <source>
        <dbReference type="ARBA" id="ARBA00023125"/>
    </source>
</evidence>
<reference evidence="6" key="2">
    <citation type="submission" date="2020-01" db="EMBL/GenBank/DDBJ databases">
        <authorList>
            <consortium name="NCBI Pathogen Detection Project"/>
        </authorList>
    </citation>
    <scope>NUCLEOTIDE SEQUENCE</scope>
    <source>
        <strain evidence="6">OLC2673_Aeromonas</strain>
    </source>
</reference>
<name>A0AAD3YKS7_AERHY</name>
<reference evidence="6" key="1">
    <citation type="journal article" date="2018" name="Genome Biol.">
        <title>SKESA: strategic k-mer extension for scrupulous assemblies.</title>
        <authorList>
            <person name="Souvorov A."/>
            <person name="Agarwala R."/>
            <person name="Lipman D.J."/>
        </authorList>
    </citation>
    <scope>NUCLEOTIDE SEQUENCE</scope>
    <source>
        <strain evidence="6">OLC2673_Aeromonas</strain>
    </source>
</reference>
<dbReference type="SUPFAM" id="SSF46785">
    <property type="entry name" value="Winged helix' DNA-binding domain"/>
    <property type="match status" value="1"/>
</dbReference>
<dbReference type="FunFam" id="3.40.190.290:FF:000001">
    <property type="entry name" value="Transcriptional regulator, LysR family"/>
    <property type="match status" value="1"/>
</dbReference>
<dbReference type="AlphaFoldDB" id="A0AAD3YKS7"/>
<dbReference type="GO" id="GO:0006351">
    <property type="term" value="P:DNA-templated transcription"/>
    <property type="evidence" value="ECO:0007669"/>
    <property type="project" value="TreeGrafter"/>
</dbReference>
<dbReference type="InterPro" id="IPR000847">
    <property type="entry name" value="LysR_HTH_N"/>
</dbReference>
<evidence type="ECO:0000313" key="6">
    <source>
        <dbReference type="EMBL" id="HAT6344798.1"/>
    </source>
</evidence>
<dbReference type="CDD" id="cd08472">
    <property type="entry name" value="PBP2_CrgA_like_3"/>
    <property type="match status" value="1"/>
</dbReference>
<dbReference type="InterPro" id="IPR005119">
    <property type="entry name" value="LysR_subst-bd"/>
</dbReference>
<comment type="similarity">
    <text evidence="1">Belongs to the LysR transcriptional regulatory family.</text>
</comment>
<dbReference type="Pfam" id="PF03466">
    <property type="entry name" value="LysR_substrate"/>
    <property type="match status" value="1"/>
</dbReference>
<sequence>MDQLDAMRMFVRVAELESFTRSAEQLSVPKATLSATIRRLEEQMGTRLLQRTTRRVQLTPDGKLCYARCQDLLADMEEFNALFRQQGQLSGQLRVDMPSRMARHLVIPALPAWLAAHPDLQLLLSSTDRRVDLVREGFDCVIRVGALEPSSLVARPLGHYRQINCASAAYLARHGTPRNLSELTDHRLVHYGGGSGPRESGFEYLQADGSRAVLAMSGALTVNDSESYLAAALAGLGIIQLPRVGVEALLASGELVTILPKWQAPPLPIHALYAHRRQLAPRVQAFIQWLSGILASALEPEGLRDGGQQSSGNDAAD</sequence>
<keyword evidence="3" id="KW-0238">DNA-binding</keyword>
<evidence type="ECO:0000259" key="5">
    <source>
        <dbReference type="PROSITE" id="PS50931"/>
    </source>
</evidence>
<keyword evidence="4" id="KW-0804">Transcription</keyword>
<evidence type="ECO:0000256" key="2">
    <source>
        <dbReference type="ARBA" id="ARBA00023015"/>
    </source>
</evidence>
<dbReference type="PANTHER" id="PTHR30537">
    <property type="entry name" value="HTH-TYPE TRANSCRIPTIONAL REGULATOR"/>
    <property type="match status" value="1"/>
</dbReference>
<dbReference type="Gene3D" id="1.10.10.10">
    <property type="entry name" value="Winged helix-like DNA-binding domain superfamily/Winged helix DNA-binding domain"/>
    <property type="match status" value="1"/>
</dbReference>
<protein>
    <submittedName>
        <fullName evidence="6">LysR family transcriptional regulator</fullName>
    </submittedName>
</protein>
<dbReference type="InterPro" id="IPR058163">
    <property type="entry name" value="LysR-type_TF_proteobact-type"/>
</dbReference>
<feature type="domain" description="HTH lysR-type" evidence="5">
    <location>
        <begin position="1"/>
        <end position="59"/>
    </location>
</feature>
<proteinExistence type="inferred from homology"/>
<dbReference type="PANTHER" id="PTHR30537:SF72">
    <property type="entry name" value="LYSR FAMILY TRANSCRIPTIONAL REGULATOR"/>
    <property type="match status" value="1"/>
</dbReference>
<evidence type="ECO:0000313" key="7">
    <source>
        <dbReference type="Proteomes" id="UP000859505"/>
    </source>
</evidence>
<dbReference type="GO" id="GO:0003700">
    <property type="term" value="F:DNA-binding transcription factor activity"/>
    <property type="evidence" value="ECO:0007669"/>
    <property type="project" value="InterPro"/>
</dbReference>
<comment type="caution">
    <text evidence="6">The sequence shown here is derived from an EMBL/GenBank/DDBJ whole genome shotgun (WGS) entry which is preliminary data.</text>
</comment>
<organism evidence="6 7">
    <name type="scientific">Aeromonas hydrophila</name>
    <dbReference type="NCBI Taxonomy" id="644"/>
    <lineage>
        <taxon>Bacteria</taxon>
        <taxon>Pseudomonadati</taxon>
        <taxon>Pseudomonadota</taxon>
        <taxon>Gammaproteobacteria</taxon>
        <taxon>Aeromonadales</taxon>
        <taxon>Aeromonadaceae</taxon>
        <taxon>Aeromonas</taxon>
    </lineage>
</organism>
<accession>A0AAD3YKS7</accession>
<keyword evidence="2" id="KW-0805">Transcription regulation</keyword>
<dbReference type="GO" id="GO:0043565">
    <property type="term" value="F:sequence-specific DNA binding"/>
    <property type="evidence" value="ECO:0007669"/>
    <property type="project" value="TreeGrafter"/>
</dbReference>
<dbReference type="PROSITE" id="PS50931">
    <property type="entry name" value="HTH_LYSR"/>
    <property type="match status" value="1"/>
</dbReference>
<evidence type="ECO:0000256" key="4">
    <source>
        <dbReference type="ARBA" id="ARBA00023163"/>
    </source>
</evidence>
<dbReference type="Proteomes" id="UP000859505">
    <property type="component" value="Unassembled WGS sequence"/>
</dbReference>
<dbReference type="InterPro" id="IPR036390">
    <property type="entry name" value="WH_DNA-bd_sf"/>
</dbReference>
<evidence type="ECO:0000256" key="1">
    <source>
        <dbReference type="ARBA" id="ARBA00009437"/>
    </source>
</evidence>